<reference evidence="1 2" key="1">
    <citation type="submission" date="2024-01" db="EMBL/GenBank/DDBJ databases">
        <authorList>
            <person name="Alioto T."/>
            <person name="Alioto T."/>
            <person name="Gomez Garrido J."/>
        </authorList>
    </citation>
    <scope>NUCLEOTIDE SEQUENCE [LARGE SCALE GENOMIC DNA]</scope>
</reference>
<dbReference type="AlphaFoldDB" id="A0AAV1NP35"/>
<name>A0AAV1NP35_SCOSC</name>
<dbReference type="EMBL" id="CAWUFR010000049">
    <property type="protein sequence ID" value="CAK6961236.1"/>
    <property type="molecule type" value="Genomic_DNA"/>
</dbReference>
<gene>
    <name evidence="1" type="ORF">FSCOSCO3_A009234</name>
</gene>
<evidence type="ECO:0000313" key="1">
    <source>
        <dbReference type="EMBL" id="CAK6961236.1"/>
    </source>
</evidence>
<keyword evidence="2" id="KW-1185">Reference proteome</keyword>
<evidence type="ECO:0000313" key="2">
    <source>
        <dbReference type="Proteomes" id="UP001314229"/>
    </source>
</evidence>
<comment type="caution">
    <text evidence="1">The sequence shown here is derived from an EMBL/GenBank/DDBJ whole genome shotgun (WGS) entry which is preliminary data.</text>
</comment>
<dbReference type="Proteomes" id="UP001314229">
    <property type="component" value="Unassembled WGS sequence"/>
</dbReference>
<proteinExistence type="predicted"/>
<sequence length="85" mass="9429">MLVDLITSTALSEGDYKRHCGSCDQQLLRTEEHTGSRNTVNLGCILATANHKQMARLLCSSWRGSDAKLITLIDQSVQVKCCFDQ</sequence>
<organism evidence="1 2">
    <name type="scientific">Scomber scombrus</name>
    <name type="common">Atlantic mackerel</name>
    <name type="synonym">Scomber vernalis</name>
    <dbReference type="NCBI Taxonomy" id="13677"/>
    <lineage>
        <taxon>Eukaryota</taxon>
        <taxon>Metazoa</taxon>
        <taxon>Chordata</taxon>
        <taxon>Craniata</taxon>
        <taxon>Vertebrata</taxon>
        <taxon>Euteleostomi</taxon>
        <taxon>Actinopterygii</taxon>
        <taxon>Neopterygii</taxon>
        <taxon>Teleostei</taxon>
        <taxon>Neoteleostei</taxon>
        <taxon>Acanthomorphata</taxon>
        <taxon>Pelagiaria</taxon>
        <taxon>Scombriformes</taxon>
        <taxon>Scombridae</taxon>
        <taxon>Scomber</taxon>
    </lineage>
</organism>
<protein>
    <submittedName>
        <fullName evidence="1">Uncharacterized protein</fullName>
    </submittedName>
</protein>
<accession>A0AAV1NP35</accession>